<dbReference type="GO" id="GO:0008270">
    <property type="term" value="F:zinc ion binding"/>
    <property type="evidence" value="ECO:0007669"/>
    <property type="project" value="UniProtKB-KW"/>
</dbReference>
<dbReference type="Gene3D" id="3.30.40.10">
    <property type="entry name" value="Zinc/RING finger domain, C3HC4 (zinc finger)"/>
    <property type="match status" value="1"/>
</dbReference>
<dbReference type="PROSITE" id="PS00518">
    <property type="entry name" value="ZF_RING_1"/>
    <property type="match status" value="1"/>
</dbReference>
<dbReference type="SUPFAM" id="SSF57850">
    <property type="entry name" value="RING/U-box"/>
    <property type="match status" value="1"/>
</dbReference>
<keyword evidence="2 4" id="KW-0863">Zinc-finger</keyword>
<evidence type="ECO:0000259" key="5">
    <source>
        <dbReference type="PROSITE" id="PS50089"/>
    </source>
</evidence>
<dbReference type="InterPro" id="IPR027370">
    <property type="entry name" value="Znf-RING_euk"/>
</dbReference>
<dbReference type="Pfam" id="PF13445">
    <property type="entry name" value="zf-RING_UBOX"/>
    <property type="match status" value="1"/>
</dbReference>
<evidence type="ECO:0000256" key="1">
    <source>
        <dbReference type="ARBA" id="ARBA00022723"/>
    </source>
</evidence>
<sequence length="137" mass="15942">LPSILDTQNKTVHRAIMSSPESSFFECPICLSTFQAPVMLACQHSFCWKCLQKYMKSDGRMCPVCRERIKGDSDITRNLLLEQLLSEKNKVNYIFLPSYHPFIHVPVTGQICRLPNIWINRYRLYIYFAAKIDVPPI</sequence>
<dbReference type="InterPro" id="IPR013083">
    <property type="entry name" value="Znf_RING/FYVE/PHD"/>
</dbReference>
<reference evidence="6" key="1">
    <citation type="submission" date="2016-01" db="EMBL/GenBank/DDBJ databases">
        <title>Reference transcriptome for the parasite Schistocephalus solidus: insights into the molecular evolution of parasitism.</title>
        <authorList>
            <person name="Hebert F.O."/>
            <person name="Grambauer S."/>
            <person name="Barber I."/>
            <person name="Landry C.R."/>
            <person name="Aubin-Horth N."/>
        </authorList>
    </citation>
    <scope>NUCLEOTIDE SEQUENCE</scope>
</reference>
<evidence type="ECO:0000256" key="3">
    <source>
        <dbReference type="ARBA" id="ARBA00022833"/>
    </source>
</evidence>
<feature type="domain" description="RING-type" evidence="5">
    <location>
        <begin position="27"/>
        <end position="66"/>
    </location>
</feature>
<dbReference type="InterPro" id="IPR017907">
    <property type="entry name" value="Znf_RING_CS"/>
</dbReference>
<proteinExistence type="predicted"/>
<evidence type="ECO:0000256" key="2">
    <source>
        <dbReference type="ARBA" id="ARBA00022771"/>
    </source>
</evidence>
<evidence type="ECO:0000313" key="6">
    <source>
        <dbReference type="EMBL" id="JAP53506.1"/>
    </source>
</evidence>
<accession>A0A0X3Q1X1</accession>
<evidence type="ECO:0000256" key="4">
    <source>
        <dbReference type="PROSITE-ProRule" id="PRU00175"/>
    </source>
</evidence>
<dbReference type="CDD" id="cd16449">
    <property type="entry name" value="RING-HC"/>
    <property type="match status" value="1"/>
</dbReference>
<keyword evidence="3" id="KW-0862">Zinc</keyword>
<dbReference type="PROSITE" id="PS50089">
    <property type="entry name" value="ZF_RING_2"/>
    <property type="match status" value="1"/>
</dbReference>
<protein>
    <submittedName>
        <fullName evidence="6">Tripartite motif-containing protein 3</fullName>
    </submittedName>
</protein>
<organism evidence="6">
    <name type="scientific">Schistocephalus solidus</name>
    <name type="common">Tapeworm</name>
    <dbReference type="NCBI Taxonomy" id="70667"/>
    <lineage>
        <taxon>Eukaryota</taxon>
        <taxon>Metazoa</taxon>
        <taxon>Spiralia</taxon>
        <taxon>Lophotrochozoa</taxon>
        <taxon>Platyhelminthes</taxon>
        <taxon>Cestoda</taxon>
        <taxon>Eucestoda</taxon>
        <taxon>Diphyllobothriidea</taxon>
        <taxon>Diphyllobothriidae</taxon>
        <taxon>Schistocephalus</taxon>
    </lineage>
</organism>
<dbReference type="EMBL" id="GEEE01009719">
    <property type="protein sequence ID" value="JAP53506.1"/>
    <property type="molecule type" value="Transcribed_RNA"/>
</dbReference>
<keyword evidence="1" id="KW-0479">Metal-binding</keyword>
<dbReference type="AlphaFoldDB" id="A0A0X3Q1X1"/>
<dbReference type="SMART" id="SM00184">
    <property type="entry name" value="RING"/>
    <property type="match status" value="1"/>
</dbReference>
<dbReference type="PANTHER" id="PTHR23327:SF51">
    <property type="entry name" value="TRANSCRIPTIONAL REGULATOR OF YEAST FORM ADHERENCE 3"/>
    <property type="match status" value="1"/>
</dbReference>
<dbReference type="InterPro" id="IPR001841">
    <property type="entry name" value="Znf_RING"/>
</dbReference>
<gene>
    <name evidence="6" type="primary">TRIM3</name>
    <name evidence="6" type="ORF">TR113475</name>
</gene>
<name>A0A0X3Q1X1_SCHSO</name>
<dbReference type="PANTHER" id="PTHR23327">
    <property type="entry name" value="RING FINGER PROTEIN 127"/>
    <property type="match status" value="1"/>
</dbReference>
<feature type="non-terminal residue" evidence="6">
    <location>
        <position position="1"/>
    </location>
</feature>